<gene>
    <name evidence="1" type="ORF">ACFSSA_03565</name>
</gene>
<protein>
    <submittedName>
        <fullName evidence="1">Uncharacterized protein</fullName>
    </submittedName>
</protein>
<keyword evidence="2" id="KW-1185">Reference proteome</keyword>
<evidence type="ECO:0000313" key="1">
    <source>
        <dbReference type="EMBL" id="MFD2255744.1"/>
    </source>
</evidence>
<sequence>MSKYERTVENLSFDFRTGRPTAISGHKTGEAQRATCSAINAARTSGILEAAQSYAPGEQVPVDVWTNSFERALNDWETPLIELSNLGLNYDNEGFLNSSYLTPLKSGAEAEPYWDEEYGVVYKLFNLRNTGALGKKLVLDRMTEDEEFQIDFRDADLRHTLTKLSVLNDAGALATEIVGLADSGDYLVAKQPLATPFKDFKDDLRTAISAIRAIVPSRGGFRQNVAIISLNGRPWVVGDLHDRNIMRDSFGRPCIIDALIGAITPAAMSQMSWLREAVADAAIFRKTGKKPSYDLFDEIDDSEL</sequence>
<dbReference type="Proteomes" id="UP001597375">
    <property type="component" value="Unassembled WGS sequence"/>
</dbReference>
<reference evidence="2" key="1">
    <citation type="journal article" date="2019" name="Int. J. Syst. Evol. Microbiol.">
        <title>The Global Catalogue of Microorganisms (GCM) 10K type strain sequencing project: providing services to taxonomists for standard genome sequencing and annotation.</title>
        <authorList>
            <consortium name="The Broad Institute Genomics Platform"/>
            <consortium name="The Broad Institute Genome Sequencing Center for Infectious Disease"/>
            <person name="Wu L."/>
            <person name="Ma J."/>
        </authorList>
    </citation>
    <scope>NUCLEOTIDE SEQUENCE [LARGE SCALE GENOMIC DNA]</scope>
    <source>
        <strain evidence="2">CGMCC 4.7106</strain>
    </source>
</reference>
<comment type="caution">
    <text evidence="1">The sequence shown here is derived from an EMBL/GenBank/DDBJ whole genome shotgun (WGS) entry which is preliminary data.</text>
</comment>
<dbReference type="EMBL" id="JBHUIT010000002">
    <property type="protein sequence ID" value="MFD2255744.1"/>
    <property type="molecule type" value="Genomic_DNA"/>
</dbReference>
<proteinExistence type="predicted"/>
<dbReference type="RefSeq" id="WP_386818400.1">
    <property type="nucleotide sequence ID" value="NZ_JBHUIT010000002.1"/>
</dbReference>
<accession>A0ABW5D5P0</accession>
<evidence type="ECO:0000313" key="2">
    <source>
        <dbReference type="Proteomes" id="UP001597375"/>
    </source>
</evidence>
<name>A0ABW5D5P0_9BACT</name>
<organism evidence="1 2">
    <name type="scientific">Luteolibacter algae</name>
    <dbReference type="NCBI Taxonomy" id="454151"/>
    <lineage>
        <taxon>Bacteria</taxon>
        <taxon>Pseudomonadati</taxon>
        <taxon>Verrucomicrobiota</taxon>
        <taxon>Verrucomicrobiia</taxon>
        <taxon>Verrucomicrobiales</taxon>
        <taxon>Verrucomicrobiaceae</taxon>
        <taxon>Luteolibacter</taxon>
    </lineage>
</organism>